<dbReference type="Gene3D" id="3.40.50.1220">
    <property type="entry name" value="TPP-binding domain"/>
    <property type="match status" value="1"/>
</dbReference>
<dbReference type="Pfam" id="PF01012">
    <property type="entry name" value="ETF"/>
    <property type="match status" value="1"/>
</dbReference>
<gene>
    <name evidence="6" type="ORF">GBAR_LOCUS25655</name>
</gene>
<evidence type="ECO:0000259" key="5">
    <source>
        <dbReference type="SMART" id="SM00893"/>
    </source>
</evidence>
<comment type="subunit">
    <text evidence="3">Heterodimer of an alpha and a beta subunit.</text>
</comment>
<comment type="subcellular location">
    <subcellularLocation>
        <location evidence="1 3">Mitochondrion matrix</location>
    </subcellularLocation>
</comment>
<dbReference type="Proteomes" id="UP001174909">
    <property type="component" value="Unassembled WGS sequence"/>
</dbReference>
<evidence type="ECO:0000256" key="4">
    <source>
        <dbReference type="PIRSR" id="PIRSR000089-1"/>
    </source>
</evidence>
<feature type="domain" description="Electron transfer flavoprotein alpha/beta-subunit N-terminal" evidence="5">
    <location>
        <begin position="2"/>
        <end position="156"/>
    </location>
</feature>
<organism evidence="6 7">
    <name type="scientific">Geodia barretti</name>
    <name type="common">Barrett's horny sponge</name>
    <dbReference type="NCBI Taxonomy" id="519541"/>
    <lineage>
        <taxon>Eukaryota</taxon>
        <taxon>Metazoa</taxon>
        <taxon>Porifera</taxon>
        <taxon>Demospongiae</taxon>
        <taxon>Heteroscleromorpha</taxon>
        <taxon>Tetractinellida</taxon>
        <taxon>Astrophorina</taxon>
        <taxon>Geodiidae</taxon>
        <taxon>Geodia</taxon>
    </lineage>
</organism>
<dbReference type="InterPro" id="IPR014730">
    <property type="entry name" value="ETF_a/b_N"/>
</dbReference>
<dbReference type="InterPro" id="IPR001308">
    <property type="entry name" value="ETF_a/FixB"/>
</dbReference>
<dbReference type="PANTHER" id="PTHR43153:SF1">
    <property type="entry name" value="ELECTRON TRANSFER FLAVOPROTEIN SUBUNIT ALPHA, MITOCHONDRIAL"/>
    <property type="match status" value="1"/>
</dbReference>
<dbReference type="GO" id="GO:0033539">
    <property type="term" value="P:fatty acid beta-oxidation using acyl-CoA dehydrogenase"/>
    <property type="evidence" value="ECO:0007669"/>
    <property type="project" value="TreeGrafter"/>
</dbReference>
<dbReference type="EMBL" id="CASHTH010003559">
    <property type="protein sequence ID" value="CAI8046388.1"/>
    <property type="molecule type" value="Genomic_DNA"/>
</dbReference>
<dbReference type="SUPFAM" id="SSF52402">
    <property type="entry name" value="Adenine nucleotide alpha hydrolases-like"/>
    <property type="match status" value="1"/>
</dbReference>
<evidence type="ECO:0000256" key="3">
    <source>
        <dbReference type="PIRNR" id="PIRNR000089"/>
    </source>
</evidence>
<dbReference type="PIRSF" id="PIRSF000089">
    <property type="entry name" value="Electra_flavoP_a"/>
    <property type="match status" value="1"/>
</dbReference>
<evidence type="ECO:0000313" key="7">
    <source>
        <dbReference type="Proteomes" id="UP001174909"/>
    </source>
</evidence>
<comment type="similarity">
    <text evidence="2 3">Belongs to the ETF alpha-subunit/FixB family.</text>
</comment>
<protein>
    <recommendedName>
        <fullName evidence="3">Electron transfer flavoprotein subunit alpha</fullName>
        <shortName evidence="3">Alpha-ETF</shortName>
    </recommendedName>
</protein>
<dbReference type="SUPFAM" id="SSF52467">
    <property type="entry name" value="DHS-like NAD/FAD-binding domain"/>
    <property type="match status" value="1"/>
</dbReference>
<comment type="caution">
    <text evidence="6">The sequence shown here is derived from an EMBL/GenBank/DDBJ whole genome shotgun (WGS) entry which is preliminary data.</text>
</comment>
<reference evidence="6" key="1">
    <citation type="submission" date="2023-03" db="EMBL/GenBank/DDBJ databases">
        <authorList>
            <person name="Steffen K."/>
            <person name="Cardenas P."/>
        </authorList>
    </citation>
    <scope>NUCLEOTIDE SEQUENCE</scope>
</reference>
<comment type="function">
    <text evidence="3">The electron transfer flavoprotein serves as a specific electron acceptor for several dehydrogenases, including five acyl-CoA dehydrogenases, glutaryl-CoA and sarcosine dehydrogenase. It transfers the electrons to the main mitochondrial respiratory chain via ETF-ubiquinone oxidoreductase (ETF dehydrogenase).</text>
</comment>
<feature type="binding site" evidence="4">
    <location>
        <begin position="210"/>
        <end position="214"/>
    </location>
    <ligand>
        <name>FAD</name>
        <dbReference type="ChEBI" id="CHEBI:57692"/>
    </ligand>
</feature>
<dbReference type="GO" id="GO:0050660">
    <property type="term" value="F:flavin adenine dinucleotide binding"/>
    <property type="evidence" value="ECO:0007669"/>
    <property type="project" value="InterPro"/>
</dbReference>
<evidence type="ECO:0000256" key="1">
    <source>
        <dbReference type="ARBA" id="ARBA00004305"/>
    </source>
</evidence>
<keyword evidence="3" id="KW-0249">Electron transport</keyword>
<proteinExistence type="inferred from homology"/>
<keyword evidence="7" id="KW-1185">Reference proteome</keyword>
<evidence type="ECO:0000313" key="6">
    <source>
        <dbReference type="EMBL" id="CAI8046388.1"/>
    </source>
</evidence>
<evidence type="ECO:0000256" key="2">
    <source>
        <dbReference type="ARBA" id="ARBA00005817"/>
    </source>
</evidence>
<dbReference type="InterPro" id="IPR029035">
    <property type="entry name" value="DHS-like_NAD/FAD-binding_dom"/>
</dbReference>
<dbReference type="AlphaFoldDB" id="A0AA35X5R9"/>
<feature type="binding site" evidence="4">
    <location>
        <begin position="227"/>
        <end position="234"/>
    </location>
    <ligand>
        <name>FAD</name>
        <dbReference type="ChEBI" id="CHEBI:57692"/>
    </ligand>
</feature>
<sequence>MTTITRSEVVAVVIAQGGETHAPSLAAAGADRVLIIDNSSLGPVCGRAVGNVLAGAVERETPYAILFASTADGRDLASRLAARLSLGLTGDAIDLEIDDEGQLVQLKPALGGNVVAPILSKTLPNLVTLRPGLLTPASPSRAPMFASSGRNFRKTQKGRDLARARVVVGLGMGVGEDEVAGLVEVARSLGASVATTRDVVHAGWLPQQLQVGISGRSIAPTVYIAVGIRGAFNHTVGLQRAGIIVAINQNRRATIFRSADFGVIGTWQEFLPPLINELRPVLASLTSG</sequence>
<dbReference type="GO" id="GO:0005759">
    <property type="term" value="C:mitochondrial matrix"/>
    <property type="evidence" value="ECO:0007669"/>
    <property type="project" value="UniProtKB-SubCell"/>
</dbReference>
<keyword evidence="3" id="KW-0496">Mitochondrion</keyword>
<keyword evidence="3" id="KW-0813">Transport</keyword>
<keyword evidence="3 4" id="KW-0274">FAD</keyword>
<dbReference type="GO" id="GO:0009055">
    <property type="term" value="F:electron transfer activity"/>
    <property type="evidence" value="ECO:0007669"/>
    <property type="project" value="InterPro"/>
</dbReference>
<dbReference type="SMART" id="SM00893">
    <property type="entry name" value="ETF"/>
    <property type="match status" value="1"/>
</dbReference>
<keyword evidence="3" id="KW-0285">Flavoprotein</keyword>
<dbReference type="InterPro" id="IPR014729">
    <property type="entry name" value="Rossmann-like_a/b/a_fold"/>
</dbReference>
<feature type="binding site" evidence="4">
    <location>
        <begin position="196"/>
        <end position="197"/>
    </location>
    <ligand>
        <name>FAD</name>
        <dbReference type="ChEBI" id="CHEBI:57692"/>
    </ligand>
</feature>
<feature type="binding site" evidence="4">
    <location>
        <position position="248"/>
    </location>
    <ligand>
        <name>FAD</name>
        <dbReference type="ChEBI" id="CHEBI:57692"/>
    </ligand>
</feature>
<dbReference type="Pfam" id="PF00766">
    <property type="entry name" value="ETF_alpha"/>
    <property type="match status" value="1"/>
</dbReference>
<comment type="cofactor">
    <cofactor evidence="3 4">
        <name>FAD</name>
        <dbReference type="ChEBI" id="CHEBI:57692"/>
    </cofactor>
    <text evidence="3 4">Binds 1 FAD per dimer.</text>
</comment>
<accession>A0AA35X5R9</accession>
<dbReference type="InterPro" id="IPR014731">
    <property type="entry name" value="ETF_asu_C"/>
</dbReference>
<dbReference type="PANTHER" id="PTHR43153">
    <property type="entry name" value="ELECTRON TRANSFER FLAVOPROTEIN ALPHA"/>
    <property type="match status" value="1"/>
</dbReference>
<name>A0AA35X5R9_GEOBA</name>
<dbReference type="Gene3D" id="3.40.50.620">
    <property type="entry name" value="HUPs"/>
    <property type="match status" value="1"/>
</dbReference>